<dbReference type="InterPro" id="IPR007837">
    <property type="entry name" value="DinB"/>
</dbReference>
<comment type="similarity">
    <text evidence="1">Belongs to the DinB family.</text>
</comment>
<keyword evidence="4" id="KW-1185">Reference proteome</keyword>
<dbReference type="Proteomes" id="UP001162741">
    <property type="component" value="Chromosome"/>
</dbReference>
<dbReference type="RefSeq" id="WP_244840995.1">
    <property type="nucleotide sequence ID" value="NZ_CP107006.1"/>
</dbReference>
<protein>
    <submittedName>
        <fullName evidence="3">DinB family protein</fullName>
    </submittedName>
</protein>
<dbReference type="Gene3D" id="1.20.120.450">
    <property type="entry name" value="dinb family like domain"/>
    <property type="match status" value="1"/>
</dbReference>
<reference evidence="3" key="1">
    <citation type="submission" date="2022-10" db="EMBL/GenBank/DDBJ databases">
        <title>Chitinophaga sp. nov., isolated from soil.</title>
        <authorList>
            <person name="Jeon C.O."/>
        </authorList>
    </citation>
    <scope>NUCLEOTIDE SEQUENCE</scope>
    <source>
        <strain evidence="3">R8</strain>
    </source>
</reference>
<evidence type="ECO:0000256" key="1">
    <source>
        <dbReference type="ARBA" id="ARBA00008635"/>
    </source>
</evidence>
<dbReference type="PANTHER" id="PTHR37302:SF3">
    <property type="entry name" value="DAMAGE-INDUCIBLE PROTEIN DINB"/>
    <property type="match status" value="1"/>
</dbReference>
<dbReference type="PANTHER" id="PTHR37302">
    <property type="entry name" value="SLR1116 PROTEIN"/>
    <property type="match status" value="1"/>
</dbReference>
<evidence type="ECO:0000256" key="2">
    <source>
        <dbReference type="ARBA" id="ARBA00022723"/>
    </source>
</evidence>
<evidence type="ECO:0000313" key="3">
    <source>
        <dbReference type="EMBL" id="UYQ93501.1"/>
    </source>
</evidence>
<proteinExistence type="inferred from homology"/>
<sequence>MKELLRQAAAYNLWANERIIRTLTDLPDATLDMPLTSSFPSLRLTAYHMWSAESVWLQRFQMAEMAVRPEHDGAFKEYAEKHLKVSRDVLSFVEDAKQVRLEHTMEYYNLRKERNKVLVWQALYQLFNHNTYHRGQLVTMLRAAGVAKIPNTDYIVFPGIK</sequence>
<dbReference type="EMBL" id="CP107006">
    <property type="protein sequence ID" value="UYQ93501.1"/>
    <property type="molecule type" value="Genomic_DNA"/>
</dbReference>
<dbReference type="Pfam" id="PF05163">
    <property type="entry name" value="DinB"/>
    <property type="match status" value="1"/>
</dbReference>
<dbReference type="SUPFAM" id="SSF109854">
    <property type="entry name" value="DinB/YfiT-like putative metalloenzymes"/>
    <property type="match status" value="1"/>
</dbReference>
<keyword evidence="2" id="KW-0479">Metal-binding</keyword>
<evidence type="ECO:0000313" key="4">
    <source>
        <dbReference type="Proteomes" id="UP001162741"/>
    </source>
</evidence>
<dbReference type="InterPro" id="IPR034660">
    <property type="entry name" value="DinB/YfiT-like"/>
</dbReference>
<gene>
    <name evidence="3" type="ORF">MKQ68_00105</name>
</gene>
<organism evidence="3 4">
    <name type="scientific">Chitinophaga horti</name>
    <dbReference type="NCBI Taxonomy" id="2920382"/>
    <lineage>
        <taxon>Bacteria</taxon>
        <taxon>Pseudomonadati</taxon>
        <taxon>Bacteroidota</taxon>
        <taxon>Chitinophagia</taxon>
        <taxon>Chitinophagales</taxon>
        <taxon>Chitinophagaceae</taxon>
        <taxon>Chitinophaga</taxon>
    </lineage>
</organism>
<name>A0ABY6J1G7_9BACT</name>
<accession>A0ABY6J1G7</accession>